<keyword evidence="8" id="KW-0862">Zinc</keyword>
<evidence type="ECO:0000256" key="3">
    <source>
        <dbReference type="ARBA" id="ARBA00022473"/>
    </source>
</evidence>
<dbReference type="PROSITE" id="PS00028">
    <property type="entry name" value="ZINC_FINGER_C2H2_1"/>
    <property type="match status" value="3"/>
</dbReference>
<proteinExistence type="inferred from homology"/>
<organism evidence="17">
    <name type="scientific">Thrips palmi</name>
    <name type="common">Melon thrips</name>
    <dbReference type="NCBI Taxonomy" id="161013"/>
    <lineage>
        <taxon>Eukaryota</taxon>
        <taxon>Metazoa</taxon>
        <taxon>Ecdysozoa</taxon>
        <taxon>Arthropoda</taxon>
        <taxon>Hexapoda</taxon>
        <taxon>Insecta</taxon>
        <taxon>Pterygota</taxon>
        <taxon>Neoptera</taxon>
        <taxon>Paraneoptera</taxon>
        <taxon>Thysanoptera</taxon>
        <taxon>Terebrantia</taxon>
        <taxon>Thripoidea</taxon>
        <taxon>Thripidae</taxon>
        <taxon>Thrips</taxon>
    </lineage>
</organism>
<evidence type="ECO:0000313" key="16">
    <source>
        <dbReference type="Proteomes" id="UP000515158"/>
    </source>
</evidence>
<evidence type="ECO:0000313" key="17">
    <source>
        <dbReference type="RefSeq" id="XP_034235234.1"/>
    </source>
</evidence>
<dbReference type="GeneID" id="117641752"/>
<gene>
    <name evidence="17" type="primary">LOC117641752</name>
</gene>
<feature type="domain" description="C2H2-type" evidence="15">
    <location>
        <begin position="213"/>
        <end position="244"/>
    </location>
</feature>
<dbReference type="RefSeq" id="XP_034235234.1">
    <property type="nucleotide sequence ID" value="XM_034379343.1"/>
</dbReference>
<dbReference type="InterPro" id="IPR013087">
    <property type="entry name" value="Znf_C2H2_type"/>
</dbReference>
<dbReference type="GO" id="GO:0000981">
    <property type="term" value="F:DNA-binding transcription factor activity, RNA polymerase II-specific"/>
    <property type="evidence" value="ECO:0007669"/>
    <property type="project" value="TreeGrafter"/>
</dbReference>
<keyword evidence="16" id="KW-1185">Reference proteome</keyword>
<evidence type="ECO:0000256" key="5">
    <source>
        <dbReference type="ARBA" id="ARBA00022723"/>
    </source>
</evidence>
<protein>
    <submittedName>
        <fullName evidence="17">Zinc finger protein GLIS2-like</fullName>
    </submittedName>
</protein>
<evidence type="ECO:0000256" key="7">
    <source>
        <dbReference type="ARBA" id="ARBA00022771"/>
    </source>
</evidence>
<evidence type="ECO:0000256" key="4">
    <source>
        <dbReference type="ARBA" id="ARBA00022491"/>
    </source>
</evidence>
<dbReference type="OrthoDB" id="3214149at2759"/>
<keyword evidence="9" id="KW-0805">Transcription regulation</keyword>
<keyword evidence="5" id="KW-0479">Metal-binding</keyword>
<keyword evidence="3" id="KW-0217">Developmental protein</keyword>
<dbReference type="Pfam" id="PF23561">
    <property type="entry name" value="zf-C2H2_15"/>
    <property type="match status" value="1"/>
</dbReference>
<dbReference type="InterPro" id="IPR056436">
    <property type="entry name" value="Znf-C2H2_ZIC1-5/GLI1-3-like"/>
</dbReference>
<accession>A0A6P8ZJE9</accession>
<dbReference type="GO" id="GO:0008270">
    <property type="term" value="F:zinc ion binding"/>
    <property type="evidence" value="ECO:0007669"/>
    <property type="project" value="UniProtKB-KW"/>
</dbReference>
<sequence length="483" mass="50532">MCLSVSSPSADFGPASPSQPHGSPGSAASASFGHSWSISMTMGEMVTPRSPLQSDSEGSTSSLELGSGVAGIALNGTPPPSPASSEAVKCRWQHCGLWLANLDALALHVTLAHAAAGRGGLFYCGWEGCSRGHRGFNARYKMLVHVRTHTNERPHRCSQCDKSFSRAENLKIHARSHTGERPYTCPVPGCTKAYSNSSDRFKHTRTHAVDKPYVCKVEGCPKRYTDPSSLRKHVKTYRHFPSSASSTHSPVGSPAASDLDSPGSDPHGSPSPRGSPRGSPSPSSDEEASTRSAFRPVAPLVSPSALERLERPPLPGECRGIPIKKAISARVRAVRHHDLLAAGGSSNSARSWAGGSVWVGSSGTTSPDALSLSMSPSSSPSPSPSSSSGSAVAPADWLAHGSLPMYSSPMNSPSPPWPWGPMMSLWPMAAAAAFAPAHAHASQVHAQTTMPAMPLPMGLVDHGKHPTASAAQAAPLDLTMTRH</sequence>
<feature type="compositionally biased region" description="Low complexity" evidence="14">
    <location>
        <begin position="13"/>
        <end position="30"/>
    </location>
</feature>
<feature type="region of interest" description="Disordered" evidence="14">
    <location>
        <begin position="1"/>
        <end position="30"/>
    </location>
</feature>
<dbReference type="FunFam" id="3.30.160.60:FF:000310">
    <property type="entry name" value="GLIS family zinc finger 2"/>
    <property type="match status" value="1"/>
</dbReference>
<feature type="domain" description="C2H2-type" evidence="15">
    <location>
        <begin position="155"/>
        <end position="182"/>
    </location>
</feature>
<comment type="subcellular location">
    <subcellularLocation>
        <location evidence="1">Nucleus</location>
    </subcellularLocation>
</comment>
<evidence type="ECO:0000256" key="13">
    <source>
        <dbReference type="PROSITE-ProRule" id="PRU00042"/>
    </source>
</evidence>
<evidence type="ECO:0000256" key="8">
    <source>
        <dbReference type="ARBA" id="ARBA00022833"/>
    </source>
</evidence>
<evidence type="ECO:0000256" key="2">
    <source>
        <dbReference type="ARBA" id="ARBA00010831"/>
    </source>
</evidence>
<dbReference type="AlphaFoldDB" id="A0A6P8ZJE9"/>
<keyword evidence="7 13" id="KW-0863">Zinc-finger</keyword>
<dbReference type="InterPro" id="IPR036236">
    <property type="entry name" value="Znf_C2H2_sf"/>
</dbReference>
<name>A0A6P8ZJE9_THRPL</name>
<dbReference type="SUPFAM" id="SSF57667">
    <property type="entry name" value="beta-beta-alpha zinc fingers"/>
    <property type="match status" value="2"/>
</dbReference>
<evidence type="ECO:0000256" key="11">
    <source>
        <dbReference type="ARBA" id="ARBA00023163"/>
    </source>
</evidence>
<dbReference type="GO" id="GO:0005634">
    <property type="term" value="C:nucleus"/>
    <property type="evidence" value="ECO:0007669"/>
    <property type="project" value="UniProtKB-SubCell"/>
</dbReference>
<keyword evidence="4" id="KW-0678">Repressor</keyword>
<dbReference type="Gene3D" id="3.30.160.60">
    <property type="entry name" value="Classic Zinc Finger"/>
    <property type="match status" value="4"/>
</dbReference>
<dbReference type="FunFam" id="3.30.160.60:FF:000357">
    <property type="entry name" value="GLIS family zinc finger 2"/>
    <property type="match status" value="1"/>
</dbReference>
<evidence type="ECO:0000256" key="10">
    <source>
        <dbReference type="ARBA" id="ARBA00023125"/>
    </source>
</evidence>
<dbReference type="PANTHER" id="PTHR45718">
    <property type="entry name" value="TRANSCRIPTIONAL ACTIVATOR CUBITUS INTERRUPTUS"/>
    <property type="match status" value="1"/>
</dbReference>
<evidence type="ECO:0000256" key="1">
    <source>
        <dbReference type="ARBA" id="ARBA00004123"/>
    </source>
</evidence>
<comment type="similarity">
    <text evidence="2">Belongs to the GLI C2H2-type zinc-finger protein family.</text>
</comment>
<keyword evidence="12" id="KW-0539">Nucleus</keyword>
<feature type="domain" description="C2H2-type" evidence="15">
    <location>
        <begin position="183"/>
        <end position="212"/>
    </location>
</feature>
<dbReference type="PROSITE" id="PS50157">
    <property type="entry name" value="ZINC_FINGER_C2H2_2"/>
    <property type="match status" value="4"/>
</dbReference>
<dbReference type="Proteomes" id="UP000515158">
    <property type="component" value="Unplaced"/>
</dbReference>
<evidence type="ECO:0000256" key="14">
    <source>
        <dbReference type="SAM" id="MobiDB-lite"/>
    </source>
</evidence>
<keyword evidence="6" id="KW-0677">Repeat</keyword>
<keyword evidence="10" id="KW-0238">DNA-binding</keyword>
<dbReference type="SMART" id="SM00355">
    <property type="entry name" value="ZnF_C2H2"/>
    <property type="match status" value="5"/>
</dbReference>
<dbReference type="GO" id="GO:0000978">
    <property type="term" value="F:RNA polymerase II cis-regulatory region sequence-specific DNA binding"/>
    <property type="evidence" value="ECO:0007669"/>
    <property type="project" value="TreeGrafter"/>
</dbReference>
<evidence type="ECO:0000259" key="15">
    <source>
        <dbReference type="PROSITE" id="PS50157"/>
    </source>
</evidence>
<dbReference type="Pfam" id="PF00096">
    <property type="entry name" value="zf-C2H2"/>
    <property type="match status" value="3"/>
</dbReference>
<feature type="region of interest" description="Disordered" evidence="14">
    <location>
        <begin position="364"/>
        <end position="393"/>
    </location>
</feature>
<dbReference type="FunFam" id="3.30.160.60:FF:000359">
    <property type="entry name" value="GLIS family zinc finger 2"/>
    <property type="match status" value="1"/>
</dbReference>
<evidence type="ECO:0000256" key="12">
    <source>
        <dbReference type="ARBA" id="ARBA00023242"/>
    </source>
</evidence>
<dbReference type="PANTHER" id="PTHR45718:SF8">
    <property type="entry name" value="GLIS FAMILY ZINC FINGER 2"/>
    <property type="match status" value="1"/>
</dbReference>
<dbReference type="InParanoid" id="A0A6P8ZJE9"/>
<feature type="region of interest" description="Disordered" evidence="14">
    <location>
        <begin position="239"/>
        <end position="299"/>
    </location>
</feature>
<evidence type="ECO:0000256" key="6">
    <source>
        <dbReference type="ARBA" id="ARBA00022737"/>
    </source>
</evidence>
<evidence type="ECO:0000256" key="9">
    <source>
        <dbReference type="ARBA" id="ARBA00023015"/>
    </source>
</evidence>
<reference evidence="17" key="1">
    <citation type="submission" date="2025-08" db="UniProtKB">
        <authorList>
            <consortium name="RefSeq"/>
        </authorList>
    </citation>
    <scope>IDENTIFICATION</scope>
    <source>
        <tissue evidence="17">Total insect</tissue>
    </source>
</reference>
<feature type="compositionally biased region" description="Low complexity" evidence="14">
    <location>
        <begin position="257"/>
        <end position="283"/>
    </location>
</feature>
<keyword evidence="11" id="KW-0804">Transcription</keyword>
<feature type="domain" description="C2H2-type" evidence="15">
    <location>
        <begin position="127"/>
        <end position="154"/>
    </location>
</feature>
<dbReference type="KEGG" id="tpal:117641752"/>
<dbReference type="InterPro" id="IPR043359">
    <property type="entry name" value="GLI-like"/>
</dbReference>